<evidence type="ECO:0000256" key="8">
    <source>
        <dbReference type="ARBA" id="ARBA00023180"/>
    </source>
</evidence>
<dbReference type="FunFam" id="3.40.1090.10:FF:000010">
    <property type="entry name" value="Lysophospholipase"/>
    <property type="match status" value="1"/>
</dbReference>
<dbReference type="PANTHER" id="PTHR10728:SF33">
    <property type="entry name" value="LYSOPHOSPHOLIPASE 1-RELATED"/>
    <property type="match status" value="1"/>
</dbReference>
<evidence type="ECO:0000256" key="6">
    <source>
        <dbReference type="ARBA" id="ARBA00022963"/>
    </source>
</evidence>
<dbReference type="EMBL" id="JAQJAN010000001">
    <property type="protein sequence ID" value="KAJ5740831.1"/>
    <property type="molecule type" value="Genomic_DNA"/>
</dbReference>
<dbReference type="Pfam" id="PF01735">
    <property type="entry name" value="PLA2_B"/>
    <property type="match status" value="1"/>
</dbReference>
<feature type="domain" description="PLA2c" evidence="12">
    <location>
        <begin position="51"/>
        <end position="609"/>
    </location>
</feature>
<evidence type="ECO:0000256" key="4">
    <source>
        <dbReference type="ARBA" id="ARBA00022729"/>
    </source>
</evidence>
<dbReference type="SMART" id="SM00022">
    <property type="entry name" value="PLAc"/>
    <property type="match status" value="1"/>
</dbReference>
<comment type="similarity">
    <text evidence="2 11">Belongs to the lysophospholipase family.</text>
</comment>
<keyword evidence="7 10" id="KW-0443">Lipid metabolism</keyword>
<comment type="function">
    <text evidence="1">Catalyzes the release of fatty acids from lysophospholipids.</text>
</comment>
<dbReference type="GO" id="GO:0004623">
    <property type="term" value="F:phospholipase A2 activity"/>
    <property type="evidence" value="ECO:0007669"/>
    <property type="project" value="TreeGrafter"/>
</dbReference>
<reference evidence="13" key="1">
    <citation type="journal article" date="2023" name="IMA Fungus">
        <title>Comparative genomic study of the Penicillium genus elucidates a diverse pangenome and 15 lateral gene transfer events.</title>
        <authorList>
            <person name="Petersen C."/>
            <person name="Sorensen T."/>
            <person name="Nielsen M.R."/>
            <person name="Sondergaard T.E."/>
            <person name="Sorensen J.L."/>
            <person name="Fitzpatrick D.A."/>
            <person name="Frisvad J.C."/>
            <person name="Nielsen K.L."/>
        </authorList>
    </citation>
    <scope>NUCLEOTIDE SEQUENCE</scope>
    <source>
        <strain evidence="13">IBT 17514</strain>
    </source>
</reference>
<evidence type="ECO:0000256" key="1">
    <source>
        <dbReference type="ARBA" id="ARBA00002169"/>
    </source>
</evidence>
<dbReference type="InterPro" id="IPR016035">
    <property type="entry name" value="Acyl_Trfase/lysoPLipase"/>
</dbReference>
<evidence type="ECO:0000256" key="3">
    <source>
        <dbReference type="ARBA" id="ARBA00013274"/>
    </source>
</evidence>
<comment type="catalytic activity">
    <reaction evidence="9 11">
        <text>a 1-acyl-sn-glycero-3-phosphocholine + H2O = sn-glycerol 3-phosphocholine + a fatty acid + H(+)</text>
        <dbReference type="Rhea" id="RHEA:15177"/>
        <dbReference type="ChEBI" id="CHEBI:15377"/>
        <dbReference type="ChEBI" id="CHEBI:15378"/>
        <dbReference type="ChEBI" id="CHEBI:16870"/>
        <dbReference type="ChEBI" id="CHEBI:28868"/>
        <dbReference type="ChEBI" id="CHEBI:58168"/>
        <dbReference type="EC" id="3.1.1.5"/>
    </reaction>
</comment>
<dbReference type="EC" id="3.1.1.5" evidence="3 11"/>
<keyword evidence="4" id="KW-0732">Signal</keyword>
<dbReference type="GO" id="GO:0046475">
    <property type="term" value="P:glycerophospholipid catabolic process"/>
    <property type="evidence" value="ECO:0007669"/>
    <property type="project" value="TreeGrafter"/>
</dbReference>
<keyword evidence="8" id="KW-0325">Glycoprotein</keyword>
<organism evidence="13 14">
    <name type="scientific">Penicillium malachiteum</name>
    <dbReference type="NCBI Taxonomy" id="1324776"/>
    <lineage>
        <taxon>Eukaryota</taxon>
        <taxon>Fungi</taxon>
        <taxon>Dikarya</taxon>
        <taxon>Ascomycota</taxon>
        <taxon>Pezizomycotina</taxon>
        <taxon>Eurotiomycetes</taxon>
        <taxon>Eurotiomycetidae</taxon>
        <taxon>Eurotiales</taxon>
        <taxon>Aspergillaceae</taxon>
        <taxon>Penicillium</taxon>
    </lineage>
</organism>
<evidence type="ECO:0000313" key="13">
    <source>
        <dbReference type="EMBL" id="KAJ5740831.1"/>
    </source>
</evidence>
<evidence type="ECO:0000256" key="10">
    <source>
        <dbReference type="PROSITE-ProRule" id="PRU00555"/>
    </source>
</evidence>
<keyword evidence="5 10" id="KW-0378">Hydrolase</keyword>
<dbReference type="PROSITE" id="PS51210">
    <property type="entry name" value="PLA2C"/>
    <property type="match status" value="1"/>
</dbReference>
<evidence type="ECO:0000256" key="5">
    <source>
        <dbReference type="ARBA" id="ARBA00022801"/>
    </source>
</evidence>
<protein>
    <recommendedName>
        <fullName evidence="3 11">Lysophospholipase</fullName>
        <ecNumber evidence="3 11">3.1.1.5</ecNumber>
    </recommendedName>
</protein>
<evidence type="ECO:0000313" key="14">
    <source>
        <dbReference type="Proteomes" id="UP001215712"/>
    </source>
</evidence>
<evidence type="ECO:0000256" key="7">
    <source>
        <dbReference type="ARBA" id="ARBA00023098"/>
    </source>
</evidence>
<keyword evidence="14" id="KW-1185">Reference proteome</keyword>
<dbReference type="InterPro" id="IPR002642">
    <property type="entry name" value="LysoPLipase_cat_dom"/>
</dbReference>
<evidence type="ECO:0000256" key="11">
    <source>
        <dbReference type="RuleBase" id="RU362103"/>
    </source>
</evidence>
<reference evidence="13" key="2">
    <citation type="submission" date="2023-01" db="EMBL/GenBank/DDBJ databases">
        <authorList>
            <person name="Petersen C."/>
        </authorList>
    </citation>
    <scope>NUCLEOTIDE SEQUENCE</scope>
    <source>
        <strain evidence="13">IBT 17514</strain>
    </source>
</reference>
<proteinExistence type="inferred from homology"/>
<dbReference type="SUPFAM" id="SSF52151">
    <property type="entry name" value="FabD/lysophospholipase-like"/>
    <property type="match status" value="1"/>
</dbReference>
<evidence type="ECO:0000256" key="9">
    <source>
        <dbReference type="ARBA" id="ARBA00049531"/>
    </source>
</evidence>
<dbReference type="Proteomes" id="UP001215712">
    <property type="component" value="Unassembled WGS sequence"/>
</dbReference>
<evidence type="ECO:0000256" key="2">
    <source>
        <dbReference type="ARBA" id="ARBA00008780"/>
    </source>
</evidence>
<comment type="caution">
    <text evidence="13">The sequence shown here is derived from an EMBL/GenBank/DDBJ whole genome shotgun (WGS) entry which is preliminary data.</text>
</comment>
<dbReference type="Gene3D" id="3.40.1090.10">
    <property type="entry name" value="Cytosolic phospholipase A2 catalytic domain"/>
    <property type="match status" value="1"/>
</dbReference>
<accession>A0AAD6N136</accession>
<dbReference type="GO" id="GO:0005829">
    <property type="term" value="C:cytosol"/>
    <property type="evidence" value="ECO:0007669"/>
    <property type="project" value="TreeGrafter"/>
</dbReference>
<name>A0AAD6N136_9EURO</name>
<sequence length="622" mass="67570">MRLTESIALGFLPFAIASPAPVIKPAVLRSTGLNSWAPHNAHNGYAPVNVTCPINRPSIRGAASISPEEKSWLEKRHEKTNSGLKQFFSHVEIDDFDALSYVESHEEDTTDLPIIGFAISGGGLAAALNGAGAFKAFDSRTEGTLGKGQLGGLLQSTTYFSALSGGSWFLGSIYINNLTSVTALQEGFWDFSSENFFSGPTSMTTTEFWGNLTTQIHAKKDAGFSVSDPDIWGRMQGYYFFNASDGGVDITWSSIAKNKGFQEADLPLPLVVLDGQSFADVESDPTISEPIYEVTPWEFGTYDNSIYGFAPLEYLGTRFVGGKVPDNETCVHGFDNAGFITGTSSDIWNEDGDDIIAILEYEMSLLSPNTTSGAEEIEGIEYVMKEVIYALNSTNATLVGASAFDPNPFYQYNPETSPFAQDKRLTLVDGGEDGQNVPFNPLIQRKRNVDVIFAVDSARTTGNLWPNGTTLVDAYERSLVDLANDTSFPSVPDVNTFLNLGLNAGPSFFGCNASNLTVPAPLVVYLPNHPITYMSNVTELQTHYNATARDDMITNGFNVATQANGTLDSAWTTCVGCAVLSRSFDRTKTQVPEACTRCFERYCWNGTIDSHTPAPYEPSIIL</sequence>
<dbReference type="GO" id="GO:0004622">
    <property type="term" value="F:phosphatidylcholine lysophospholipase activity"/>
    <property type="evidence" value="ECO:0007669"/>
    <property type="project" value="UniProtKB-EC"/>
</dbReference>
<keyword evidence="6 10" id="KW-0442">Lipid degradation</keyword>
<dbReference type="AlphaFoldDB" id="A0AAD6N136"/>
<dbReference type="PANTHER" id="PTHR10728">
    <property type="entry name" value="CYTOSOLIC PHOSPHOLIPASE A2"/>
    <property type="match status" value="1"/>
</dbReference>
<gene>
    <name evidence="13" type="ORF">N7493_000703</name>
</gene>
<dbReference type="GO" id="GO:0005783">
    <property type="term" value="C:endoplasmic reticulum"/>
    <property type="evidence" value="ECO:0007669"/>
    <property type="project" value="TreeGrafter"/>
</dbReference>
<evidence type="ECO:0000259" key="12">
    <source>
        <dbReference type="PROSITE" id="PS51210"/>
    </source>
</evidence>